<evidence type="ECO:0000259" key="6">
    <source>
        <dbReference type="PROSITE" id="PS51352"/>
    </source>
</evidence>
<dbReference type="PANTHER" id="PTHR43110:SF1">
    <property type="entry name" value="THIOL PEROXIDASE"/>
    <property type="match status" value="1"/>
</dbReference>
<gene>
    <name evidence="7" type="primary">tpx</name>
    <name evidence="7" type="ORF">CLTHE_16690</name>
</gene>
<evidence type="ECO:0000313" key="7">
    <source>
        <dbReference type="EMBL" id="OPX47689.1"/>
    </source>
</evidence>
<dbReference type="InterPro" id="IPR013740">
    <property type="entry name" value="Redoxin"/>
</dbReference>
<dbReference type="AlphaFoldDB" id="A0A1V4SUV7"/>
<proteinExistence type="predicted"/>
<accession>A0A1V4SUV7</accession>
<protein>
    <submittedName>
        <fullName evidence="7">Putative thiol peroxidase</fullName>
        <ecNumber evidence="7">1.11.1.-</ecNumber>
    </submittedName>
</protein>
<dbReference type="PROSITE" id="PS51352">
    <property type="entry name" value="THIOREDOXIN_2"/>
    <property type="match status" value="1"/>
</dbReference>
<evidence type="ECO:0000256" key="4">
    <source>
        <dbReference type="ARBA" id="ARBA00023157"/>
    </source>
</evidence>
<dbReference type="InterPro" id="IPR018219">
    <property type="entry name" value="Tpx_CS"/>
</dbReference>
<reference evidence="7 8" key="1">
    <citation type="submission" date="2016-02" db="EMBL/GenBank/DDBJ databases">
        <title>Genome sequence of Clostridium thermobutyricum DSM 4928.</title>
        <authorList>
            <person name="Poehlein A."/>
            <person name="Daniel R."/>
        </authorList>
    </citation>
    <scope>NUCLEOTIDE SEQUENCE [LARGE SCALE GENOMIC DNA]</scope>
    <source>
        <strain evidence="7 8">DSM 4928</strain>
    </source>
</reference>
<dbReference type="SUPFAM" id="SSF52833">
    <property type="entry name" value="Thioredoxin-like"/>
    <property type="match status" value="1"/>
</dbReference>
<keyword evidence="3 7" id="KW-0560">Oxidoreductase</keyword>
<name>A0A1V4SUV7_9CLOT</name>
<keyword evidence="5" id="KW-0676">Redox-active center</keyword>
<feature type="domain" description="Thioredoxin" evidence="6">
    <location>
        <begin position="17"/>
        <end position="162"/>
    </location>
</feature>
<dbReference type="Proteomes" id="UP000191448">
    <property type="component" value="Unassembled WGS sequence"/>
</dbReference>
<dbReference type="EMBL" id="LTAY01000039">
    <property type="protein sequence ID" value="OPX47689.1"/>
    <property type="molecule type" value="Genomic_DNA"/>
</dbReference>
<dbReference type="EC" id="1.11.1.-" evidence="7"/>
<evidence type="ECO:0000313" key="8">
    <source>
        <dbReference type="Proteomes" id="UP000191448"/>
    </source>
</evidence>
<dbReference type="PANTHER" id="PTHR43110">
    <property type="entry name" value="THIOL PEROXIDASE"/>
    <property type="match status" value="1"/>
</dbReference>
<dbReference type="GO" id="GO:0008379">
    <property type="term" value="F:thioredoxin peroxidase activity"/>
    <property type="evidence" value="ECO:0007669"/>
    <property type="project" value="InterPro"/>
</dbReference>
<dbReference type="PROSITE" id="PS01265">
    <property type="entry name" value="TPX"/>
    <property type="match status" value="1"/>
</dbReference>
<comment type="caution">
    <text evidence="7">The sequence shown here is derived from an EMBL/GenBank/DDBJ whole genome shotgun (WGS) entry which is preliminary data.</text>
</comment>
<keyword evidence="4" id="KW-1015">Disulfide bond</keyword>
<organism evidence="7 8">
    <name type="scientific">Clostridium thermobutyricum DSM 4928</name>
    <dbReference type="NCBI Taxonomy" id="1121339"/>
    <lineage>
        <taxon>Bacteria</taxon>
        <taxon>Bacillati</taxon>
        <taxon>Bacillota</taxon>
        <taxon>Clostridia</taxon>
        <taxon>Eubacteriales</taxon>
        <taxon>Clostridiaceae</taxon>
        <taxon>Clostridium</taxon>
    </lineage>
</organism>
<evidence type="ECO:0000256" key="2">
    <source>
        <dbReference type="ARBA" id="ARBA00022862"/>
    </source>
</evidence>
<evidence type="ECO:0000256" key="3">
    <source>
        <dbReference type="ARBA" id="ARBA00023002"/>
    </source>
</evidence>
<dbReference type="RefSeq" id="WP_002597318.1">
    <property type="nucleotide sequence ID" value="NZ_LTAY01000039.1"/>
</dbReference>
<dbReference type="Gene3D" id="3.40.30.10">
    <property type="entry name" value="Glutaredoxin"/>
    <property type="match status" value="1"/>
</dbReference>
<evidence type="ECO:0000256" key="5">
    <source>
        <dbReference type="ARBA" id="ARBA00023284"/>
    </source>
</evidence>
<dbReference type="OrthoDB" id="9781543at2"/>
<dbReference type="InterPro" id="IPR002065">
    <property type="entry name" value="TPX"/>
</dbReference>
<evidence type="ECO:0000256" key="1">
    <source>
        <dbReference type="ARBA" id="ARBA00022559"/>
    </source>
</evidence>
<dbReference type="CDD" id="cd03014">
    <property type="entry name" value="PRX_Atyp2cys"/>
    <property type="match status" value="1"/>
</dbReference>
<keyword evidence="2" id="KW-0049">Antioxidant</keyword>
<dbReference type="NCBIfam" id="NF001808">
    <property type="entry name" value="PRK00522.1"/>
    <property type="match status" value="1"/>
</dbReference>
<sequence length="162" mass="18191">MKVIFDGVELELKDKEVVVGQDAPDFEVVDSELRKVTLKDTKGKRVFLAVPSVDTPVCDMEIRRFNKEAASLGDVTIYTISADLPFAQSRWCGNAGVDKVITLSDYNSRTFGKNYGVFIEEVALLSRAVFVVDENNKVIYVEYSKDASDHPDYDSVLELLRK</sequence>
<dbReference type="Pfam" id="PF08534">
    <property type="entry name" value="Redoxin"/>
    <property type="match status" value="1"/>
</dbReference>
<keyword evidence="1 7" id="KW-0575">Peroxidase</keyword>
<dbReference type="InterPro" id="IPR036249">
    <property type="entry name" value="Thioredoxin-like_sf"/>
</dbReference>
<dbReference type="InterPro" id="IPR013766">
    <property type="entry name" value="Thioredoxin_domain"/>
</dbReference>
<dbReference type="InterPro" id="IPR050455">
    <property type="entry name" value="Tpx_Peroxidase_subfamily"/>
</dbReference>